<reference evidence="1" key="1">
    <citation type="submission" date="2021-01" db="EMBL/GenBank/DDBJ databases">
        <authorList>
            <consortium name="Genoscope - CEA"/>
            <person name="William W."/>
        </authorList>
    </citation>
    <scope>NUCLEOTIDE SEQUENCE</scope>
</reference>
<dbReference type="OMA" id="WTQTQQQ"/>
<proteinExistence type="predicted"/>
<gene>
    <name evidence="1" type="ORF">PPRIM_AZ9-3.1.T0540153</name>
</gene>
<evidence type="ECO:0000313" key="2">
    <source>
        <dbReference type="Proteomes" id="UP000688137"/>
    </source>
</evidence>
<accession>A0A8S1M5H9</accession>
<dbReference type="Proteomes" id="UP000688137">
    <property type="component" value="Unassembled WGS sequence"/>
</dbReference>
<protein>
    <submittedName>
        <fullName evidence="1">Uncharacterized protein</fullName>
    </submittedName>
</protein>
<keyword evidence="2" id="KW-1185">Reference proteome</keyword>
<dbReference type="AlphaFoldDB" id="A0A8S1M5H9"/>
<organism evidence="1 2">
    <name type="scientific">Paramecium primaurelia</name>
    <dbReference type="NCBI Taxonomy" id="5886"/>
    <lineage>
        <taxon>Eukaryota</taxon>
        <taxon>Sar</taxon>
        <taxon>Alveolata</taxon>
        <taxon>Ciliophora</taxon>
        <taxon>Intramacronucleata</taxon>
        <taxon>Oligohymenophorea</taxon>
        <taxon>Peniculida</taxon>
        <taxon>Parameciidae</taxon>
        <taxon>Paramecium</taxon>
    </lineage>
</organism>
<evidence type="ECO:0000313" key="1">
    <source>
        <dbReference type="EMBL" id="CAD8075337.1"/>
    </source>
</evidence>
<comment type="caution">
    <text evidence="1">The sequence shown here is derived from an EMBL/GenBank/DDBJ whole genome shotgun (WGS) entry which is preliminary data.</text>
</comment>
<sequence>MLDKGHCFMPNEHYDELCHFYDFTEKIKKLLQLDEIPELSELSFEEILELDSLKSDSRISEFEVVEQTPEQQARRAQLMHYIDIINQNRAKVLPNGELQLPNGKILGHRSLKQFYDQSHVVPLPQKNNHLPLQYQTQEAIKNVGNDSI</sequence>
<name>A0A8S1M5H9_PARPR</name>
<dbReference type="EMBL" id="CAJJDM010000054">
    <property type="protein sequence ID" value="CAD8075337.1"/>
    <property type="molecule type" value="Genomic_DNA"/>
</dbReference>